<dbReference type="PANTHER" id="PTHR24282">
    <property type="entry name" value="CYTOCHROME P450 FAMILY MEMBER"/>
    <property type="match status" value="1"/>
</dbReference>
<dbReference type="PROSITE" id="PS00086">
    <property type="entry name" value="CYTOCHROME_P450"/>
    <property type="match status" value="1"/>
</dbReference>
<evidence type="ECO:0000256" key="8">
    <source>
        <dbReference type="ARBA" id="ARBA00023004"/>
    </source>
</evidence>
<dbReference type="InterPro" id="IPR036396">
    <property type="entry name" value="Cyt_P450_sf"/>
</dbReference>
<evidence type="ECO:0000313" key="13">
    <source>
        <dbReference type="EMBL" id="JAT49664.1"/>
    </source>
</evidence>
<evidence type="ECO:0000256" key="2">
    <source>
        <dbReference type="ARBA" id="ARBA00010617"/>
    </source>
</evidence>
<evidence type="ECO:0000256" key="6">
    <source>
        <dbReference type="ARBA" id="ARBA00022989"/>
    </source>
</evidence>
<name>A0A1D1Y4S9_9ARAE</name>
<evidence type="ECO:0000256" key="10">
    <source>
        <dbReference type="ARBA" id="ARBA00023136"/>
    </source>
</evidence>
<keyword evidence="8 11" id="KW-0408">Iron</keyword>
<accession>A0A1D1Y4S9</accession>
<dbReference type="FunFam" id="1.10.630.10:FF:000029">
    <property type="entry name" value="Cytochrome P450 734A1"/>
    <property type="match status" value="1"/>
</dbReference>
<keyword evidence="9 12" id="KW-0503">Monooxygenase</keyword>
<dbReference type="GO" id="GO:0004497">
    <property type="term" value="F:monooxygenase activity"/>
    <property type="evidence" value="ECO:0007669"/>
    <property type="project" value="UniProtKB-KW"/>
</dbReference>
<dbReference type="PRINTS" id="PR00385">
    <property type="entry name" value="P450"/>
</dbReference>
<sequence>MRGQPVGFLVACALCFALLYAAARAWWAVWWRPRSLERQLRRQGIPGTTYRLLLGDVQEYVGAMADACSKPIPLGHRIPPRADPFMHRVAERYGKMSFAWMGTTPRLMVRDTELVKDIYSHKDDCIQKPPLNPLIKLLARGLSILEGETWALRRKLITPAFHVDKLKGMVPAFFSSCEQLIGRWEKLVGSEGSSCELDVWPEFQRLTGDVISKTAFGSSYEEGKRIFQLQQEQGVLVMEAARAVYIPGSRFIPTPKNRRRMYLDHQIKSMLRDLIRMKEAAMEKGGSDTDDLLGLLLQSARYGHRGAITVEDVIEECKLFYFAGHETTSVWLTWAMVALSMHQDWQQRAREEVLQACGSNPPDIQTMNQLRIVSMVLNEVLRLYPPVIAVHRHTIQEVKLGGKSIPAGVDMVLPTLLIHHDPDIWGDDAEEFNPERFSQGISKAGKDQNAFFPFGWGPRICLGQSFAMMEAKMALSMILQRFSFELSPSYAHAPYAVVTLQPQYGAQLILRKI</sequence>
<dbReference type="GO" id="GO:0016705">
    <property type="term" value="F:oxidoreductase activity, acting on paired donors, with incorporation or reduction of molecular oxygen"/>
    <property type="evidence" value="ECO:0007669"/>
    <property type="project" value="InterPro"/>
</dbReference>
<dbReference type="InterPro" id="IPR050665">
    <property type="entry name" value="Cytochrome_P450_Monooxygen"/>
</dbReference>
<dbReference type="AlphaFoldDB" id="A0A1D1Y4S9"/>
<comment type="cofactor">
    <cofactor evidence="11">
        <name>heme</name>
        <dbReference type="ChEBI" id="CHEBI:30413"/>
    </cofactor>
</comment>
<dbReference type="InterPro" id="IPR001128">
    <property type="entry name" value="Cyt_P450"/>
</dbReference>
<evidence type="ECO:0000256" key="9">
    <source>
        <dbReference type="ARBA" id="ARBA00023033"/>
    </source>
</evidence>
<reference evidence="13" key="1">
    <citation type="submission" date="2015-07" db="EMBL/GenBank/DDBJ databases">
        <title>Transcriptome Assembly of Anthurium amnicola.</title>
        <authorList>
            <person name="Suzuki J."/>
        </authorList>
    </citation>
    <scope>NUCLEOTIDE SEQUENCE</scope>
</reference>
<dbReference type="GO" id="GO:0020037">
    <property type="term" value="F:heme binding"/>
    <property type="evidence" value="ECO:0007669"/>
    <property type="project" value="InterPro"/>
</dbReference>
<keyword evidence="5 11" id="KW-0479">Metal-binding</keyword>
<protein>
    <submittedName>
        <fullName evidence="13">Secologanin synthase</fullName>
    </submittedName>
</protein>
<dbReference type="PRINTS" id="PR00463">
    <property type="entry name" value="EP450I"/>
</dbReference>
<proteinExistence type="inferred from homology"/>
<evidence type="ECO:0000256" key="4">
    <source>
        <dbReference type="ARBA" id="ARBA00022692"/>
    </source>
</evidence>
<keyword evidence="3 11" id="KW-0349">Heme</keyword>
<keyword evidence="6" id="KW-1133">Transmembrane helix</keyword>
<dbReference type="GO" id="GO:0016020">
    <property type="term" value="C:membrane"/>
    <property type="evidence" value="ECO:0007669"/>
    <property type="project" value="UniProtKB-SubCell"/>
</dbReference>
<dbReference type="Pfam" id="PF00067">
    <property type="entry name" value="p450"/>
    <property type="match status" value="1"/>
</dbReference>
<keyword evidence="4" id="KW-0812">Transmembrane</keyword>
<organism evidence="13">
    <name type="scientific">Anthurium amnicola</name>
    <dbReference type="NCBI Taxonomy" id="1678845"/>
    <lineage>
        <taxon>Eukaryota</taxon>
        <taxon>Viridiplantae</taxon>
        <taxon>Streptophyta</taxon>
        <taxon>Embryophyta</taxon>
        <taxon>Tracheophyta</taxon>
        <taxon>Spermatophyta</taxon>
        <taxon>Magnoliopsida</taxon>
        <taxon>Liliopsida</taxon>
        <taxon>Araceae</taxon>
        <taxon>Pothoideae</taxon>
        <taxon>Potheae</taxon>
        <taxon>Anthurium</taxon>
    </lineage>
</organism>
<evidence type="ECO:0000256" key="7">
    <source>
        <dbReference type="ARBA" id="ARBA00023002"/>
    </source>
</evidence>
<dbReference type="InterPro" id="IPR002401">
    <property type="entry name" value="Cyt_P450_E_grp-I"/>
</dbReference>
<evidence type="ECO:0000256" key="3">
    <source>
        <dbReference type="ARBA" id="ARBA00022617"/>
    </source>
</evidence>
<keyword evidence="7 12" id="KW-0560">Oxidoreductase</keyword>
<comment type="subcellular location">
    <subcellularLocation>
        <location evidence="1">Membrane</location>
        <topology evidence="1">Single-pass membrane protein</topology>
    </subcellularLocation>
</comment>
<comment type="similarity">
    <text evidence="2 12">Belongs to the cytochrome P450 family.</text>
</comment>
<evidence type="ECO:0000256" key="11">
    <source>
        <dbReference type="PIRSR" id="PIRSR602401-1"/>
    </source>
</evidence>
<feature type="binding site" description="axial binding residue" evidence="11">
    <location>
        <position position="461"/>
    </location>
    <ligand>
        <name>heme</name>
        <dbReference type="ChEBI" id="CHEBI:30413"/>
    </ligand>
    <ligandPart>
        <name>Fe</name>
        <dbReference type="ChEBI" id="CHEBI:18248"/>
    </ligandPart>
</feature>
<dbReference type="Gene3D" id="1.10.630.10">
    <property type="entry name" value="Cytochrome P450"/>
    <property type="match status" value="1"/>
</dbReference>
<dbReference type="InterPro" id="IPR017972">
    <property type="entry name" value="Cyt_P450_CS"/>
</dbReference>
<keyword evidence="10" id="KW-0472">Membrane</keyword>
<dbReference type="PANTHER" id="PTHR24282:SF148">
    <property type="entry name" value="CYTOCHROME P450 72A15-LIKE"/>
    <property type="match status" value="1"/>
</dbReference>
<evidence type="ECO:0000256" key="5">
    <source>
        <dbReference type="ARBA" id="ARBA00022723"/>
    </source>
</evidence>
<dbReference type="GO" id="GO:0008202">
    <property type="term" value="P:steroid metabolic process"/>
    <property type="evidence" value="ECO:0007669"/>
    <property type="project" value="UniProtKB-ARBA"/>
</dbReference>
<evidence type="ECO:0000256" key="1">
    <source>
        <dbReference type="ARBA" id="ARBA00004167"/>
    </source>
</evidence>
<evidence type="ECO:0000256" key="12">
    <source>
        <dbReference type="RuleBase" id="RU000461"/>
    </source>
</evidence>
<dbReference type="EMBL" id="GDJX01018272">
    <property type="protein sequence ID" value="JAT49664.1"/>
    <property type="molecule type" value="Transcribed_RNA"/>
</dbReference>
<dbReference type="SUPFAM" id="SSF48264">
    <property type="entry name" value="Cytochrome P450"/>
    <property type="match status" value="1"/>
</dbReference>
<dbReference type="GO" id="GO:0005506">
    <property type="term" value="F:iron ion binding"/>
    <property type="evidence" value="ECO:0007669"/>
    <property type="project" value="InterPro"/>
</dbReference>
<gene>
    <name evidence="13" type="primary">CYP72A1_16</name>
    <name evidence="13" type="ORF">g.5076</name>
</gene>